<dbReference type="RefSeq" id="WP_256208402.1">
    <property type="nucleotide sequence ID" value="NZ_FOVJ01000001.1"/>
</dbReference>
<dbReference type="EMBL" id="FOVJ01000001">
    <property type="protein sequence ID" value="SFN46810.1"/>
    <property type="molecule type" value="Genomic_DNA"/>
</dbReference>
<dbReference type="Proteomes" id="UP000183107">
    <property type="component" value="Unassembled WGS sequence"/>
</dbReference>
<dbReference type="AlphaFoldDB" id="A0A1I4ZA87"/>
<name>A0A1I4ZA87_9PROT</name>
<dbReference type="SUPFAM" id="SSF52833">
    <property type="entry name" value="Thioredoxin-like"/>
    <property type="match status" value="1"/>
</dbReference>
<evidence type="ECO:0000313" key="1">
    <source>
        <dbReference type="EMBL" id="SFN46810.1"/>
    </source>
</evidence>
<protein>
    <submittedName>
        <fullName evidence="1">Glutaredoxin</fullName>
    </submittedName>
</protein>
<evidence type="ECO:0000313" key="2">
    <source>
        <dbReference type="Proteomes" id="UP000183107"/>
    </source>
</evidence>
<keyword evidence="2" id="KW-1185">Reference proteome</keyword>
<dbReference type="Gene3D" id="3.40.30.10">
    <property type="entry name" value="Glutaredoxin"/>
    <property type="match status" value="1"/>
</dbReference>
<sequence length="95" mass="10632">MAKINNMAAPGPDHAPVPLTVYGREHCHLCQDMIAALQELQTQLHFSFDVIDVDSDDSLKLRYGERVPVLVAGGEEICHYHLDPVALDAYFTKIR</sequence>
<organism evidence="1 2">
    <name type="scientific">Nitrosospira briensis</name>
    <dbReference type="NCBI Taxonomy" id="35799"/>
    <lineage>
        <taxon>Bacteria</taxon>
        <taxon>Pseudomonadati</taxon>
        <taxon>Pseudomonadota</taxon>
        <taxon>Betaproteobacteria</taxon>
        <taxon>Nitrosomonadales</taxon>
        <taxon>Nitrosomonadaceae</taxon>
        <taxon>Nitrosospira</taxon>
    </lineage>
</organism>
<dbReference type="InterPro" id="IPR008554">
    <property type="entry name" value="Glutaredoxin-like"/>
</dbReference>
<dbReference type="Pfam" id="PF05768">
    <property type="entry name" value="Glrx-like"/>
    <property type="match status" value="1"/>
</dbReference>
<reference evidence="2" key="1">
    <citation type="submission" date="2016-10" db="EMBL/GenBank/DDBJ databases">
        <authorList>
            <person name="Varghese N."/>
        </authorList>
    </citation>
    <scope>NUCLEOTIDE SEQUENCE [LARGE SCALE GENOMIC DNA]</scope>
    <source>
        <strain evidence="2">Nsp8</strain>
    </source>
</reference>
<proteinExistence type="predicted"/>
<dbReference type="InterPro" id="IPR036249">
    <property type="entry name" value="Thioredoxin-like_sf"/>
</dbReference>
<gene>
    <name evidence="1" type="ORF">SAMN05216386_1100</name>
</gene>
<accession>A0A1I4ZA87</accession>